<reference evidence="2" key="1">
    <citation type="submission" date="2017-11" db="EMBL/GenBank/DDBJ databases">
        <authorList>
            <person name="Watanabe M."/>
            <person name="Kojima H."/>
        </authorList>
    </citation>
    <scope>NUCLEOTIDE SEQUENCE [LARGE SCALE GENOMIC DNA]</scope>
    <source>
        <strain evidence="2">Tokyo 01</strain>
    </source>
</reference>
<dbReference type="RefSeq" id="WP_124328477.1">
    <property type="nucleotide sequence ID" value="NZ_BEXT01000001.1"/>
</dbReference>
<reference evidence="2" key="2">
    <citation type="submission" date="2019-01" db="EMBL/GenBank/DDBJ databases">
        <title>Genome sequence of Desulfonema ishimotonii strain Tokyo 01.</title>
        <authorList>
            <person name="Fukui M."/>
        </authorList>
    </citation>
    <scope>NUCLEOTIDE SEQUENCE [LARGE SCALE GENOMIC DNA]</scope>
    <source>
        <strain evidence="2">Tokyo 01</strain>
    </source>
</reference>
<gene>
    <name evidence="1" type="ORF">DENIS_2112</name>
</gene>
<evidence type="ECO:0000313" key="2">
    <source>
        <dbReference type="Proteomes" id="UP000288096"/>
    </source>
</evidence>
<accession>A0A401FW00</accession>
<evidence type="ECO:0008006" key="3">
    <source>
        <dbReference type="Google" id="ProtNLM"/>
    </source>
</evidence>
<dbReference type="EMBL" id="BEXT01000001">
    <property type="protein sequence ID" value="GBC61152.1"/>
    <property type="molecule type" value="Genomic_DNA"/>
</dbReference>
<sequence>MLKINDLNLGFNDAENYQRRENKELFNSIFVKNKFLDELLQPSSFFLIGEKGTGKTAYSVFLSNNEYKDTLAELKYIRETDYQKFVSLKKNKHLELSDYSNIWMVIILLLLANSIQKDELDHNPFSKNQKIKSLMQAIEEYYLNAFSPEIISVLNLVENSKITAELITKHLKFGGEEATNANFQESKFQVNLLYIQKQFERAISDIKIKKNHLLFIDGIDIRPGTIPYADYLDCVKGLANAIWCINNDFFANIKDSKGRFRAILLVRPDIFNSIGLQNLTNKIHDNSVFLDWRTTYPNYRHSNLFELLDKLLGAQQNQEKLDFGNAWDHYFPWKSASTNRNREHDPSFYKFLRLSYSRPRDIVTMIQILREEYFEKKYFSEKYFPQKLFDSYEFQNKFSEYLMGGIKDQLSFYYNTDDYSMFLKFFNFLNGKQKFDYSQYVEAYNKFTDYVLEHHTDIPEFIETSDSFLQFLYDTNIICYIEELEYELFFRWCYRERSPSNISPKIRPESKYRIHYGLHKALNVGNQGRKKA</sequence>
<comment type="caution">
    <text evidence="1">The sequence shown here is derived from an EMBL/GenBank/DDBJ whole genome shotgun (WGS) entry which is preliminary data.</text>
</comment>
<dbReference type="NCBIfam" id="NF047389">
    <property type="entry name" value="ATPase_Sll1717"/>
    <property type="match status" value="1"/>
</dbReference>
<name>A0A401FW00_9BACT</name>
<proteinExistence type="predicted"/>
<organism evidence="1 2">
    <name type="scientific">Desulfonema ishimotonii</name>
    <dbReference type="NCBI Taxonomy" id="45657"/>
    <lineage>
        <taxon>Bacteria</taxon>
        <taxon>Pseudomonadati</taxon>
        <taxon>Thermodesulfobacteriota</taxon>
        <taxon>Desulfobacteria</taxon>
        <taxon>Desulfobacterales</taxon>
        <taxon>Desulfococcaceae</taxon>
        <taxon>Desulfonema</taxon>
    </lineage>
</organism>
<dbReference type="AlphaFoldDB" id="A0A401FW00"/>
<dbReference type="OrthoDB" id="9179688at2"/>
<keyword evidence="2" id="KW-1185">Reference proteome</keyword>
<evidence type="ECO:0000313" key="1">
    <source>
        <dbReference type="EMBL" id="GBC61152.1"/>
    </source>
</evidence>
<protein>
    <recommendedName>
        <fullName evidence="3">FunZ protein</fullName>
    </recommendedName>
</protein>
<dbReference type="InterPro" id="IPR059206">
    <property type="entry name" value="Sll1717-like"/>
</dbReference>
<dbReference type="Proteomes" id="UP000288096">
    <property type="component" value="Unassembled WGS sequence"/>
</dbReference>